<sequence>MPKNIGDRPLKYRELRKKLRDLRGVQEKKGKGSERILYHPNINGKPAFYPVKCHGEGDELSKPVVRAARQRFNIPIEEFY</sequence>
<dbReference type="Gene3D" id="3.30.920.30">
    <property type="entry name" value="Hypothetical protein"/>
    <property type="match status" value="1"/>
</dbReference>
<dbReference type="SUPFAM" id="SSF54786">
    <property type="entry name" value="YcfA/nrd intein domain"/>
    <property type="match status" value="1"/>
</dbReference>
<dbReference type="AlphaFoldDB" id="X1LT69"/>
<evidence type="ECO:0000313" key="1">
    <source>
        <dbReference type="EMBL" id="GAI08981.1"/>
    </source>
</evidence>
<organism evidence="1">
    <name type="scientific">marine sediment metagenome</name>
    <dbReference type="NCBI Taxonomy" id="412755"/>
    <lineage>
        <taxon>unclassified sequences</taxon>
        <taxon>metagenomes</taxon>
        <taxon>ecological metagenomes</taxon>
    </lineage>
</organism>
<evidence type="ECO:0008006" key="2">
    <source>
        <dbReference type="Google" id="ProtNLM"/>
    </source>
</evidence>
<comment type="caution">
    <text evidence="1">The sequence shown here is derived from an EMBL/GenBank/DDBJ whole genome shotgun (WGS) entry which is preliminary data.</text>
</comment>
<name>X1LT69_9ZZZZ</name>
<protein>
    <recommendedName>
        <fullName evidence="2">Type II toxin-antitoxin system HicA family toxin</fullName>
    </recommendedName>
</protein>
<gene>
    <name evidence="1" type="ORF">S06H3_12611</name>
</gene>
<dbReference type="InterPro" id="IPR038570">
    <property type="entry name" value="HicA_sf"/>
</dbReference>
<dbReference type="EMBL" id="BARV01006167">
    <property type="protein sequence ID" value="GAI08981.1"/>
    <property type="molecule type" value="Genomic_DNA"/>
</dbReference>
<accession>X1LT69</accession>
<reference evidence="1" key="1">
    <citation type="journal article" date="2014" name="Front. Microbiol.">
        <title>High frequency of phylogenetically diverse reductive dehalogenase-homologous genes in deep subseafloor sedimentary metagenomes.</title>
        <authorList>
            <person name="Kawai M."/>
            <person name="Futagami T."/>
            <person name="Toyoda A."/>
            <person name="Takaki Y."/>
            <person name="Nishi S."/>
            <person name="Hori S."/>
            <person name="Arai W."/>
            <person name="Tsubouchi T."/>
            <person name="Morono Y."/>
            <person name="Uchiyama I."/>
            <person name="Ito T."/>
            <person name="Fujiyama A."/>
            <person name="Inagaki F."/>
            <person name="Takami H."/>
        </authorList>
    </citation>
    <scope>NUCLEOTIDE SEQUENCE</scope>
    <source>
        <strain evidence="1">Expedition CK06-06</strain>
    </source>
</reference>
<proteinExistence type="predicted"/>